<evidence type="ECO:0000259" key="2">
    <source>
        <dbReference type="PROSITE" id="PS51372"/>
    </source>
</evidence>
<dbReference type="Gene3D" id="2.30.24.10">
    <property type="entry name" value="CAT RNA-binding domain"/>
    <property type="match status" value="1"/>
</dbReference>
<dbReference type="eggNOG" id="COG3711">
    <property type="taxonomic scope" value="Bacteria"/>
</dbReference>
<proteinExistence type="predicted"/>
<dbReference type="PROSITE" id="PS51372">
    <property type="entry name" value="PRD_2"/>
    <property type="match status" value="2"/>
</dbReference>
<dbReference type="PATRIC" id="fig|1230341.3.peg.811"/>
<dbReference type="GO" id="GO:0003723">
    <property type="term" value="F:RNA binding"/>
    <property type="evidence" value="ECO:0007669"/>
    <property type="project" value="InterPro"/>
</dbReference>
<organism evidence="3 4">
    <name type="scientific">Salimicrobium jeotgali</name>
    <dbReference type="NCBI Taxonomy" id="1230341"/>
    <lineage>
        <taxon>Bacteria</taxon>
        <taxon>Bacillati</taxon>
        <taxon>Bacillota</taxon>
        <taxon>Bacilli</taxon>
        <taxon>Bacillales</taxon>
        <taxon>Bacillaceae</taxon>
        <taxon>Salimicrobium</taxon>
    </lineage>
</organism>
<dbReference type="Pfam" id="PF00874">
    <property type="entry name" value="PRD"/>
    <property type="match status" value="2"/>
</dbReference>
<dbReference type="STRING" id="1230341.AAV35_010030"/>
<dbReference type="EMBL" id="AMPQ01000003">
    <property type="protein sequence ID" value="EKE32548.1"/>
    <property type="molecule type" value="Genomic_DNA"/>
</dbReference>
<dbReference type="Gene3D" id="1.20.58.1950">
    <property type="match status" value="1"/>
</dbReference>
<dbReference type="InterPro" id="IPR036634">
    <property type="entry name" value="PRD_sf"/>
</dbReference>
<protein>
    <submittedName>
        <fullName evidence="3">GlcT family transcription regulator</fullName>
    </submittedName>
</protein>
<sequence length="286" mass="33013">MKKWGILMGSPVTVQKTLNNNVVIADHPSFKEVILIGKGIGFNRKPGDCIEPEIAEKTFLLRDPEQKEQYVNLMSHVNEELIPLMSDILLHVGERMEEPLHEHIHVALTDHLAFVFHRTQNALDFQNPFLSEIETLYPKEYQIALEVVTMIYDRTGVQFPAGEVGFIALHIHSGVTDKSLREINKHNQLITQLIEFIENQLELNINRKSIDYHRLVQHLHRAIHRVHTGETAGSQTNLDKMLKAEYPSCYNIAWKLIKVMQQQLNKTVDEAEAVYLTIHLHRLTQK</sequence>
<dbReference type="InterPro" id="IPR050661">
    <property type="entry name" value="BglG_antiterminators"/>
</dbReference>
<dbReference type="InterPro" id="IPR004341">
    <property type="entry name" value="CAT_RNA-bd_dom"/>
</dbReference>
<evidence type="ECO:0000313" key="3">
    <source>
        <dbReference type="EMBL" id="EKE32548.1"/>
    </source>
</evidence>
<reference evidence="3 4" key="1">
    <citation type="journal article" date="2012" name="J. Bacteriol.">
        <title>Draft Genome Sequence of Salimicrobium sp. Strain MJ3, Isolated from Myulchi-Jeot, Korean Fermented Seafood.</title>
        <authorList>
            <person name="Lee S.H."/>
            <person name="Jung J.Y."/>
            <person name="Jeon C.O."/>
        </authorList>
    </citation>
    <scope>NUCLEOTIDE SEQUENCE [LARGE SCALE GENOMIC DNA]</scope>
    <source>
        <strain evidence="3 4">MJ3</strain>
    </source>
</reference>
<comment type="caution">
    <text evidence="3">The sequence shown here is derived from an EMBL/GenBank/DDBJ whole genome shotgun (WGS) entry which is preliminary data.</text>
</comment>
<dbReference type="Gene3D" id="1.10.1790.10">
    <property type="entry name" value="PRD domain"/>
    <property type="match status" value="1"/>
</dbReference>
<dbReference type="PANTHER" id="PTHR30185">
    <property type="entry name" value="CRYPTIC BETA-GLUCOSIDE BGL OPERON ANTITERMINATOR"/>
    <property type="match status" value="1"/>
</dbReference>
<feature type="domain" description="PRD" evidence="2">
    <location>
        <begin position="182"/>
        <end position="286"/>
    </location>
</feature>
<dbReference type="SUPFAM" id="SSF63520">
    <property type="entry name" value="PTS-regulatory domain, PRD"/>
    <property type="match status" value="2"/>
</dbReference>
<dbReference type="SUPFAM" id="SSF50151">
    <property type="entry name" value="SacY-like RNA-binding domain"/>
    <property type="match status" value="1"/>
</dbReference>
<name>K2GBY5_9BACI</name>
<dbReference type="InterPro" id="IPR011608">
    <property type="entry name" value="PRD"/>
</dbReference>
<keyword evidence="4" id="KW-1185">Reference proteome</keyword>
<gene>
    <name evidence="3" type="ORF">MJ3_03907</name>
</gene>
<evidence type="ECO:0000256" key="1">
    <source>
        <dbReference type="ARBA" id="ARBA00022737"/>
    </source>
</evidence>
<dbReference type="SMART" id="SM01061">
    <property type="entry name" value="CAT_RBD"/>
    <property type="match status" value="1"/>
</dbReference>
<accession>K2GBY5</accession>
<keyword evidence="1" id="KW-0677">Repeat</keyword>
<dbReference type="InterPro" id="IPR036650">
    <property type="entry name" value="CAT_RNA-bd_dom_sf"/>
</dbReference>
<dbReference type="Gene3D" id="1.20.890.100">
    <property type="match status" value="1"/>
</dbReference>
<dbReference type="GO" id="GO:0006355">
    <property type="term" value="P:regulation of DNA-templated transcription"/>
    <property type="evidence" value="ECO:0007669"/>
    <property type="project" value="InterPro"/>
</dbReference>
<dbReference type="NCBIfam" id="NF047357">
    <property type="entry name" value="antiterm_GlcT"/>
    <property type="match status" value="1"/>
</dbReference>
<dbReference type="PANTHER" id="PTHR30185:SF16">
    <property type="entry name" value="PROTEIN GLCT"/>
    <property type="match status" value="1"/>
</dbReference>
<evidence type="ECO:0000313" key="4">
    <source>
        <dbReference type="Proteomes" id="UP000011746"/>
    </source>
</evidence>
<feature type="domain" description="PRD" evidence="2">
    <location>
        <begin position="76"/>
        <end position="181"/>
    </location>
</feature>
<dbReference type="Pfam" id="PF03123">
    <property type="entry name" value="CAT_RBD"/>
    <property type="match status" value="1"/>
</dbReference>
<dbReference type="Proteomes" id="UP000011746">
    <property type="component" value="Unassembled WGS sequence"/>
</dbReference>
<dbReference type="AlphaFoldDB" id="K2GBY5"/>